<dbReference type="RefSeq" id="WP_089357893.1">
    <property type="nucleotide sequence ID" value="NZ_FZPD01000005.1"/>
</dbReference>
<proteinExistence type="predicted"/>
<dbReference type="AlphaFoldDB" id="A0A239LF55"/>
<gene>
    <name evidence="1" type="ORF">SAMN05421640_3224</name>
</gene>
<dbReference type="Proteomes" id="UP000198393">
    <property type="component" value="Unassembled WGS sequence"/>
</dbReference>
<dbReference type="OrthoDB" id="965683at2"/>
<protein>
    <recommendedName>
        <fullName evidence="3">Outer membrane protein beta-barrel domain-containing protein</fullName>
    </recommendedName>
</protein>
<evidence type="ECO:0000313" key="2">
    <source>
        <dbReference type="Proteomes" id="UP000198393"/>
    </source>
</evidence>
<reference evidence="1 2" key="1">
    <citation type="submission" date="2017-06" db="EMBL/GenBank/DDBJ databases">
        <authorList>
            <person name="Kim H.J."/>
            <person name="Triplett B.A."/>
        </authorList>
    </citation>
    <scope>NUCLEOTIDE SEQUENCE [LARGE SCALE GENOMIC DNA]</scope>
    <source>
        <strain evidence="1 2">DSM 19307</strain>
    </source>
</reference>
<name>A0A239LF55_EKHLU</name>
<evidence type="ECO:0000313" key="1">
    <source>
        <dbReference type="EMBL" id="SNT29101.1"/>
    </source>
</evidence>
<accession>A0A239LF55</accession>
<evidence type="ECO:0008006" key="3">
    <source>
        <dbReference type="Google" id="ProtNLM"/>
    </source>
</evidence>
<keyword evidence="2" id="KW-1185">Reference proteome</keyword>
<organism evidence="1 2">
    <name type="scientific">Ekhidna lutea</name>
    <dbReference type="NCBI Taxonomy" id="447679"/>
    <lineage>
        <taxon>Bacteria</taxon>
        <taxon>Pseudomonadati</taxon>
        <taxon>Bacteroidota</taxon>
        <taxon>Cytophagia</taxon>
        <taxon>Cytophagales</taxon>
        <taxon>Reichenbachiellaceae</taxon>
        <taxon>Ekhidna</taxon>
    </lineage>
</organism>
<dbReference type="EMBL" id="FZPD01000005">
    <property type="protein sequence ID" value="SNT29101.1"/>
    <property type="molecule type" value="Genomic_DNA"/>
</dbReference>
<sequence>MIRKLVLLMLVSPFFAIGQESIESEIKPIGGEKTLEVQLTPFGDTPVGINGIRVRWFKSESKVTRLNLFLGLDSDTDIIQQEDTGQEELKARTSELVISLRPGFENHIQVSERMSPYFGLELDLTYQTSSQKVEEQNGSDVNYTKLINGAQSGFVRLGANAIAGMDYYVAKKLYLGTEFGFGFSYTGYLPSKIKSDIAGFNEPEPEKQGSALDVGPNIVAQIRLGYAF</sequence>